<organism evidence="2 3">
    <name type="scientific">Pseudomonas typographi</name>
    <dbReference type="NCBI Taxonomy" id="2715964"/>
    <lineage>
        <taxon>Bacteria</taxon>
        <taxon>Pseudomonadati</taxon>
        <taxon>Pseudomonadota</taxon>
        <taxon>Gammaproteobacteria</taxon>
        <taxon>Pseudomonadales</taxon>
        <taxon>Pseudomonadaceae</taxon>
        <taxon>Pseudomonas</taxon>
    </lineage>
</organism>
<dbReference type="SUPFAM" id="SSF56925">
    <property type="entry name" value="OMPA-like"/>
    <property type="match status" value="1"/>
</dbReference>
<evidence type="ECO:0000313" key="3">
    <source>
        <dbReference type="Proteomes" id="UP000805841"/>
    </source>
</evidence>
<reference evidence="2 3" key="1">
    <citation type="journal article" date="2020" name="Insects">
        <title>Bacteria Belonging to Pseudomonas typographi sp. nov. from the Bark Beetle Ips typographus Have Genomic Potential to Aid in the Host Ecology.</title>
        <authorList>
            <person name="Peral-Aranega E."/>
            <person name="Saati-Santamaria Z."/>
            <person name="Kolarik M."/>
            <person name="Rivas R."/>
            <person name="Garcia-Fraile P."/>
        </authorList>
    </citation>
    <scope>NUCLEOTIDE SEQUENCE [LARGE SCALE GENOMIC DNA]</scope>
    <source>
        <strain evidence="2 3">CA3A</strain>
    </source>
</reference>
<proteinExistence type="predicted"/>
<evidence type="ECO:0000256" key="1">
    <source>
        <dbReference type="SAM" id="SignalP"/>
    </source>
</evidence>
<keyword evidence="3" id="KW-1185">Reference proteome</keyword>
<feature type="chain" id="PRO_5045911425" description="Outer membrane protein H1" evidence="1">
    <location>
        <begin position="23"/>
        <end position="200"/>
    </location>
</feature>
<dbReference type="RefSeq" id="WP_190426099.1">
    <property type="nucleotide sequence ID" value="NZ_JAAOCA010000046.1"/>
</dbReference>
<accession>A0ABR7Z9D2</accession>
<sequence length="200" mass="21611">MKTLQSLLLATAFVGATTQAMAATTDFAGLTYGETRDKFDKSRPLNANLGDPHTDGVIKHEGNWGVRAGQQNDQGRYYATYEYTAGSHQGLKLRQQNLLGSYDLFYPLGNSTKLFGGGTLGLTELTQKSAGYRHDSATGYAVGAQAGILQHVSQNTSVELGYRYLRSNAKVDFDQSGGSKQGSLQLNSSAQTYLAANYQF</sequence>
<feature type="signal peptide" evidence="1">
    <location>
        <begin position="1"/>
        <end position="22"/>
    </location>
</feature>
<name>A0ABR7Z9D2_9PSED</name>
<gene>
    <name evidence="2" type="ORF">HAQ05_25015</name>
</gene>
<evidence type="ECO:0000313" key="2">
    <source>
        <dbReference type="EMBL" id="MBD1601941.1"/>
    </source>
</evidence>
<dbReference type="InterPro" id="IPR011250">
    <property type="entry name" value="OMP/PagP_B-barrel"/>
</dbReference>
<keyword evidence="1" id="KW-0732">Signal</keyword>
<comment type="caution">
    <text evidence="2">The sequence shown here is derived from an EMBL/GenBank/DDBJ whole genome shotgun (WGS) entry which is preliminary data.</text>
</comment>
<evidence type="ECO:0008006" key="4">
    <source>
        <dbReference type="Google" id="ProtNLM"/>
    </source>
</evidence>
<dbReference type="EMBL" id="JAAOCA010000046">
    <property type="protein sequence ID" value="MBD1601941.1"/>
    <property type="molecule type" value="Genomic_DNA"/>
</dbReference>
<dbReference type="Gene3D" id="2.40.160.20">
    <property type="match status" value="1"/>
</dbReference>
<dbReference type="Proteomes" id="UP000805841">
    <property type="component" value="Unassembled WGS sequence"/>
</dbReference>
<protein>
    <recommendedName>
        <fullName evidence="4">Outer membrane protein H1</fullName>
    </recommendedName>
</protein>